<dbReference type="PROSITE" id="PS51257">
    <property type="entry name" value="PROKAR_LIPOPROTEIN"/>
    <property type="match status" value="1"/>
</dbReference>
<protein>
    <recommendedName>
        <fullName evidence="4">Lipoprotein</fullName>
    </recommendedName>
</protein>
<dbReference type="HOGENOM" id="CLU_162674_0_0_12"/>
<keyword evidence="3" id="KW-1185">Reference proteome</keyword>
<name>E1RAW2_SEDSS</name>
<dbReference type="KEGG" id="ssm:Spirs_0336"/>
<dbReference type="RefSeq" id="WP_013252956.1">
    <property type="nucleotide sequence ID" value="NC_014364.1"/>
</dbReference>
<evidence type="ECO:0000313" key="3">
    <source>
        <dbReference type="Proteomes" id="UP000002318"/>
    </source>
</evidence>
<gene>
    <name evidence="2" type="ordered locus">Spirs_0336</name>
</gene>
<keyword evidence="1" id="KW-1133">Transmembrane helix</keyword>
<keyword evidence="1" id="KW-0472">Membrane</keyword>
<evidence type="ECO:0000256" key="1">
    <source>
        <dbReference type="SAM" id="Phobius"/>
    </source>
</evidence>
<reference evidence="2 3" key="1">
    <citation type="journal article" date="2010" name="Stand. Genomic Sci.">
        <title>Complete genome sequence of Spirochaeta smaragdinae type strain (SEBR 4228).</title>
        <authorList>
            <person name="Mavromatis K."/>
            <person name="Yasawong M."/>
            <person name="Chertkov O."/>
            <person name="Lapidus A."/>
            <person name="Lucas S."/>
            <person name="Nolan M."/>
            <person name="Del Rio T.G."/>
            <person name="Tice H."/>
            <person name="Cheng J.F."/>
            <person name="Pitluck S."/>
            <person name="Liolios K."/>
            <person name="Ivanova N."/>
            <person name="Tapia R."/>
            <person name="Han C."/>
            <person name="Bruce D."/>
            <person name="Goodwin L."/>
            <person name="Pati A."/>
            <person name="Chen A."/>
            <person name="Palaniappan K."/>
            <person name="Land M."/>
            <person name="Hauser L."/>
            <person name="Chang Y.J."/>
            <person name="Jeffries C.D."/>
            <person name="Detter J.C."/>
            <person name="Rohde M."/>
            <person name="Brambilla E."/>
            <person name="Spring S."/>
            <person name="Goker M."/>
            <person name="Sikorski J."/>
            <person name="Woyke T."/>
            <person name="Bristow J."/>
            <person name="Eisen J.A."/>
            <person name="Markowitz V."/>
            <person name="Hugenholtz P."/>
            <person name="Klenk H.P."/>
            <person name="Kyrpides N.C."/>
        </authorList>
    </citation>
    <scope>NUCLEOTIDE SEQUENCE [LARGE SCALE GENOMIC DNA]</scope>
    <source>
        <strain evidence="3">DSM 11293 / JCM 15392 / SEBR 4228</strain>
    </source>
</reference>
<dbReference type="STRING" id="573413.Spirs_0336"/>
<dbReference type="Proteomes" id="UP000002318">
    <property type="component" value="Chromosome"/>
</dbReference>
<feature type="transmembrane region" description="Helical" evidence="1">
    <location>
        <begin position="72"/>
        <end position="92"/>
    </location>
</feature>
<accession>E1RAW2</accession>
<dbReference type="eggNOG" id="ENOG5032UBD">
    <property type="taxonomic scope" value="Bacteria"/>
</dbReference>
<keyword evidence="1" id="KW-0812">Transmembrane</keyword>
<dbReference type="AlphaFoldDB" id="E1RAW2"/>
<evidence type="ECO:0000313" key="2">
    <source>
        <dbReference type="EMBL" id="ADK79492.1"/>
    </source>
</evidence>
<organism evidence="2 3">
    <name type="scientific">Sediminispirochaeta smaragdinae (strain DSM 11293 / JCM 15392 / SEBR 4228)</name>
    <name type="common">Spirochaeta smaragdinae</name>
    <dbReference type="NCBI Taxonomy" id="573413"/>
    <lineage>
        <taxon>Bacteria</taxon>
        <taxon>Pseudomonadati</taxon>
        <taxon>Spirochaetota</taxon>
        <taxon>Spirochaetia</taxon>
        <taxon>Spirochaetales</taxon>
        <taxon>Spirochaetaceae</taxon>
        <taxon>Sediminispirochaeta</taxon>
    </lineage>
</organism>
<evidence type="ECO:0008006" key="4">
    <source>
        <dbReference type="Google" id="ProtNLM"/>
    </source>
</evidence>
<dbReference type="EMBL" id="CP002116">
    <property type="protein sequence ID" value="ADK79492.1"/>
    <property type="molecule type" value="Genomic_DNA"/>
</dbReference>
<sequence>MRVTTGSIKLFLLVAIAALLLTGCLPGDGSYSADRPAGIFSGIWHGWIAPISLVISIFKDRIAIYEPNNTGFWYDFGFYAAILGGFGGFSLARKKRRE</sequence>
<proteinExistence type="predicted"/>
<dbReference type="OrthoDB" id="165386at2"/>